<comment type="caution">
    <text evidence="4">The sequence shown here is derived from an EMBL/GenBank/DDBJ whole genome shotgun (WGS) entry which is preliminary data.</text>
</comment>
<keyword evidence="4" id="KW-0540">Nuclease</keyword>
<comment type="similarity">
    <text evidence="1">Belongs to the Rv1128c/1148c/1588c/1702c/1945/3466 family.</text>
</comment>
<evidence type="ECO:0000256" key="2">
    <source>
        <dbReference type="SAM" id="MobiDB-lite"/>
    </source>
</evidence>
<feature type="compositionally biased region" description="Basic and acidic residues" evidence="2">
    <location>
        <begin position="420"/>
        <end position="440"/>
    </location>
</feature>
<keyword evidence="4" id="KW-0378">Hydrolase</keyword>
<name>A0ABT2FYG3_9CORY</name>
<keyword evidence="5" id="KW-1185">Reference proteome</keyword>
<dbReference type="InterPro" id="IPR002711">
    <property type="entry name" value="HNH"/>
</dbReference>
<dbReference type="InterPro" id="IPR003870">
    <property type="entry name" value="DUF222"/>
</dbReference>
<reference evidence="4 5" key="1">
    <citation type="submission" date="2022-08" db="EMBL/GenBank/DDBJ databases">
        <title>YIM 101645 draft genome.</title>
        <authorList>
            <person name="Chen X."/>
        </authorList>
    </citation>
    <scope>NUCLEOTIDE SEQUENCE [LARGE SCALE GENOMIC DNA]</scope>
    <source>
        <strain evidence="4 5">YIM 101645</strain>
    </source>
</reference>
<organism evidence="4 5">
    <name type="scientific">Corynebacterium lemuris</name>
    <dbReference type="NCBI Taxonomy" id="1859292"/>
    <lineage>
        <taxon>Bacteria</taxon>
        <taxon>Bacillati</taxon>
        <taxon>Actinomycetota</taxon>
        <taxon>Actinomycetes</taxon>
        <taxon>Mycobacteriales</taxon>
        <taxon>Corynebacteriaceae</taxon>
        <taxon>Corynebacterium</taxon>
    </lineage>
</organism>
<dbReference type="InterPro" id="IPR003615">
    <property type="entry name" value="HNH_nuc"/>
</dbReference>
<protein>
    <submittedName>
        <fullName evidence="4">HNH endonuclease</fullName>
    </submittedName>
</protein>
<evidence type="ECO:0000313" key="5">
    <source>
        <dbReference type="Proteomes" id="UP001205965"/>
    </source>
</evidence>
<feature type="domain" description="HNH nuclease" evidence="3">
    <location>
        <begin position="367"/>
        <end position="419"/>
    </location>
</feature>
<dbReference type="GO" id="GO:0004519">
    <property type="term" value="F:endonuclease activity"/>
    <property type="evidence" value="ECO:0007669"/>
    <property type="project" value="UniProtKB-KW"/>
</dbReference>
<accession>A0ABT2FYG3</accession>
<dbReference type="RefSeq" id="WP_259428344.1">
    <property type="nucleotide sequence ID" value="NZ_JANWTC010000009.1"/>
</dbReference>
<dbReference type="CDD" id="cd00085">
    <property type="entry name" value="HNHc"/>
    <property type="match status" value="1"/>
</dbReference>
<feature type="region of interest" description="Disordered" evidence="2">
    <location>
        <begin position="419"/>
        <end position="486"/>
    </location>
</feature>
<dbReference type="Pfam" id="PF01844">
    <property type="entry name" value="HNH"/>
    <property type="match status" value="1"/>
</dbReference>
<evidence type="ECO:0000256" key="1">
    <source>
        <dbReference type="ARBA" id="ARBA00023450"/>
    </source>
</evidence>
<sequence>MDADHLSTLIRRINSSYLELSALMTDPAGMDFDRIRPEFERLEEAAAHKGYIDAAFAYAADRAGAGKYVGAVHPVEYLTRALGLSRAEARSRLQRGEALFAPPKPPPQPEGPAEDEAEEQRRRAAETERLHREHQAQRQARDAARKAASAEKQTMITRELAHLNAHCEPSYQQLLALALAEAQHRGLEDLRTWLRGRIREANRRGRTPEGRKDPFAAARKRRLSIGAQDADGGAHVSMYLDAAGLATLQAALAPGRRPGVNASVPAEEDQRPMPARLVDQLMVVVAAYLSSDSAQTRQGVGSVAVSMTAAELKGLEAADRFPATTGHLLGPGDILRLGAARYDLGVLHDDHGRVLHLGRTRRSASLAQRLALFAQELCCTRPGCTVGAGEADIHHIRSWLAGGGTDIENLTILCRSHHSANRDRRDGAGGLGHMDKDPETGRTGWCPPGGGQLEFNDTEFQQHSAGAKIRRHRGKEDPVSGRPSAG</sequence>
<dbReference type="Pfam" id="PF02720">
    <property type="entry name" value="DUF222"/>
    <property type="match status" value="1"/>
</dbReference>
<dbReference type="Proteomes" id="UP001205965">
    <property type="component" value="Unassembled WGS sequence"/>
</dbReference>
<dbReference type="Gene3D" id="1.10.30.50">
    <property type="match status" value="1"/>
</dbReference>
<dbReference type="EMBL" id="JANWTC010000009">
    <property type="protein sequence ID" value="MCS5480283.1"/>
    <property type="molecule type" value="Genomic_DNA"/>
</dbReference>
<feature type="region of interest" description="Disordered" evidence="2">
    <location>
        <begin position="97"/>
        <end position="152"/>
    </location>
</feature>
<evidence type="ECO:0000259" key="3">
    <source>
        <dbReference type="SMART" id="SM00507"/>
    </source>
</evidence>
<dbReference type="SMART" id="SM00507">
    <property type="entry name" value="HNHc"/>
    <property type="match status" value="1"/>
</dbReference>
<evidence type="ECO:0000313" key="4">
    <source>
        <dbReference type="EMBL" id="MCS5480283.1"/>
    </source>
</evidence>
<proteinExistence type="inferred from homology"/>
<feature type="compositionally biased region" description="Basic and acidic residues" evidence="2">
    <location>
        <begin position="119"/>
        <end position="149"/>
    </location>
</feature>
<keyword evidence="4" id="KW-0255">Endonuclease</keyword>
<gene>
    <name evidence="4" type="ORF">NYP18_11515</name>
</gene>